<feature type="region of interest" description="Disordered" evidence="1">
    <location>
        <begin position="1"/>
        <end position="88"/>
    </location>
</feature>
<evidence type="ECO:0000313" key="2">
    <source>
        <dbReference type="EMBL" id="KAK6644078.1"/>
    </source>
</evidence>
<gene>
    <name evidence="2" type="ORF">RUM43_000343</name>
</gene>
<sequence length="88" mass="10465">MLEREREGFVKERKPPSGEVHRFPQPCKVWKRQKGREETKRKESFHPIGCHSITSDEKENVEKANARQMRNERRITQRNLGGGHEKNK</sequence>
<feature type="compositionally biased region" description="Basic and acidic residues" evidence="1">
    <location>
        <begin position="1"/>
        <end position="22"/>
    </location>
</feature>
<feature type="compositionally biased region" description="Basic and acidic residues" evidence="1">
    <location>
        <begin position="54"/>
        <end position="75"/>
    </location>
</feature>
<dbReference type="Proteomes" id="UP001372834">
    <property type="component" value="Unassembled WGS sequence"/>
</dbReference>
<proteinExistence type="predicted"/>
<name>A0AAN8XMZ9_POLSC</name>
<comment type="caution">
    <text evidence="2">The sequence shown here is derived from an EMBL/GenBank/DDBJ whole genome shotgun (WGS) entry which is preliminary data.</text>
</comment>
<reference evidence="2 3" key="1">
    <citation type="submission" date="2023-10" db="EMBL/GenBank/DDBJ databases">
        <title>Genomes of two closely related lineages of the louse Polyplax serrata with different host specificities.</title>
        <authorList>
            <person name="Martinu J."/>
            <person name="Tarabai H."/>
            <person name="Stefka J."/>
            <person name="Hypsa V."/>
        </authorList>
    </citation>
    <scope>NUCLEOTIDE SEQUENCE [LARGE SCALE GENOMIC DNA]</scope>
    <source>
        <strain evidence="2">HR10_N</strain>
    </source>
</reference>
<evidence type="ECO:0000313" key="3">
    <source>
        <dbReference type="Proteomes" id="UP001372834"/>
    </source>
</evidence>
<organism evidence="2 3">
    <name type="scientific">Polyplax serrata</name>
    <name type="common">Common mouse louse</name>
    <dbReference type="NCBI Taxonomy" id="468196"/>
    <lineage>
        <taxon>Eukaryota</taxon>
        <taxon>Metazoa</taxon>
        <taxon>Ecdysozoa</taxon>
        <taxon>Arthropoda</taxon>
        <taxon>Hexapoda</taxon>
        <taxon>Insecta</taxon>
        <taxon>Pterygota</taxon>
        <taxon>Neoptera</taxon>
        <taxon>Paraneoptera</taxon>
        <taxon>Psocodea</taxon>
        <taxon>Troctomorpha</taxon>
        <taxon>Phthiraptera</taxon>
        <taxon>Anoplura</taxon>
        <taxon>Polyplacidae</taxon>
        <taxon>Polyplax</taxon>
    </lineage>
</organism>
<dbReference type="AlphaFoldDB" id="A0AAN8XMZ9"/>
<evidence type="ECO:0000256" key="1">
    <source>
        <dbReference type="SAM" id="MobiDB-lite"/>
    </source>
</evidence>
<dbReference type="EMBL" id="JAWJWE010000001">
    <property type="protein sequence ID" value="KAK6644078.1"/>
    <property type="molecule type" value="Genomic_DNA"/>
</dbReference>
<feature type="compositionally biased region" description="Basic and acidic residues" evidence="1">
    <location>
        <begin position="35"/>
        <end position="45"/>
    </location>
</feature>
<protein>
    <submittedName>
        <fullName evidence="2">Uncharacterized protein</fullName>
    </submittedName>
</protein>
<accession>A0AAN8XMZ9</accession>